<evidence type="ECO:0000313" key="4">
    <source>
        <dbReference type="Proteomes" id="UP000075902"/>
    </source>
</evidence>
<dbReference type="Pfam" id="PF03372">
    <property type="entry name" value="Exo_endo_phos"/>
    <property type="match status" value="1"/>
</dbReference>
<feature type="compositionally biased region" description="Polar residues" evidence="1">
    <location>
        <begin position="42"/>
        <end position="55"/>
    </location>
</feature>
<feature type="region of interest" description="Disordered" evidence="1">
    <location>
        <begin position="38"/>
        <end position="98"/>
    </location>
</feature>
<dbReference type="PANTHER" id="PTHR12121">
    <property type="entry name" value="CARBON CATABOLITE REPRESSOR PROTEIN 4"/>
    <property type="match status" value="1"/>
</dbReference>
<dbReference type="InterPro" id="IPR005135">
    <property type="entry name" value="Endo/exonuclease/phosphatase"/>
</dbReference>
<reference evidence="3" key="2">
    <citation type="submission" date="2020-05" db="UniProtKB">
        <authorList>
            <consortium name="EnsemblMetazoa"/>
        </authorList>
    </citation>
    <scope>IDENTIFICATION</scope>
    <source>
        <strain evidence="3">CM1001059</strain>
    </source>
</reference>
<dbReference type="PANTHER" id="PTHR12121:SF34">
    <property type="entry name" value="PROTEIN ANGEL"/>
    <property type="match status" value="1"/>
</dbReference>
<dbReference type="GO" id="GO:0000175">
    <property type="term" value="F:3'-5'-RNA exonuclease activity"/>
    <property type="evidence" value="ECO:0007669"/>
    <property type="project" value="TreeGrafter"/>
</dbReference>
<dbReference type="Proteomes" id="UP000075902">
    <property type="component" value="Unassembled WGS sequence"/>
</dbReference>
<evidence type="ECO:0000259" key="2">
    <source>
        <dbReference type="Pfam" id="PF03372"/>
    </source>
</evidence>
<dbReference type="Gene3D" id="3.60.10.10">
    <property type="entry name" value="Endonuclease/exonuclease/phosphatase"/>
    <property type="match status" value="1"/>
</dbReference>
<dbReference type="STRING" id="34690.A0A182TPY6"/>
<name>A0A182TPY6_9DIPT</name>
<evidence type="ECO:0000313" key="3">
    <source>
        <dbReference type="EnsemblMetazoa" id="AMEC006249-PA"/>
    </source>
</evidence>
<dbReference type="InterPro" id="IPR050410">
    <property type="entry name" value="CCR4/nocturin_mRNA_transcr"/>
</dbReference>
<keyword evidence="4" id="KW-1185">Reference proteome</keyword>
<dbReference type="SUPFAM" id="SSF56219">
    <property type="entry name" value="DNase I-like"/>
    <property type="match status" value="1"/>
</dbReference>
<dbReference type="InterPro" id="IPR036691">
    <property type="entry name" value="Endo/exonu/phosph_ase_sf"/>
</dbReference>
<feature type="domain" description="Endonuclease/exonuclease/phosphatase" evidence="2">
    <location>
        <begin position="108"/>
        <end position="490"/>
    </location>
</feature>
<sequence>MKRLLAVLIDHRLLKNFSRCFYRGLPHSKHVPAGHWPIANSMDGSTNGSSATPTRNKQRTMRNLHQNGQYSAHRRWETVDSGGGGNSRNGSSSTSGPRDRFEFTLMNYNILAQDLLDSHAALYGEHDPEGLPWELRCKRLLAEINTIKPDILCLQELQETHAESFCSGLPQHYAMLYKKRTGNDKTDGCALFYRRDLFELVTHHKVEFYQPKVNKLNRENVAIIAKLALKANPRAKLVISTTHLLYNPRRQDVRLAQVQVLLAELDRLAFSGTMPNGIPRYEPVILCGDFNLQPFTAPYELLTKGFLRYDRLDSRSLQPANSWHGHVEQVGKYFLPPALGITDKCQHTTLRDREKVHREEVPPSHLTKLYHSNHEKEDGEPSGNGSPSKERNSSRSEFSSGALTHQFVFSSAYRHYGPDSAQDRRQATTFQDEWITVDYLFYTPYRSVAECTRQLPNWNLELLQTYSLPTVQQCGREIGYIPNRQYGSDHFSLAGRFLLTVPREDQIEQKKQSLIEEFQQYIRSVKI</sequence>
<dbReference type="EnsemblMetazoa" id="AMEC006249-RA">
    <property type="protein sequence ID" value="AMEC006249-PA"/>
    <property type="gene ID" value="AMEC006249"/>
</dbReference>
<dbReference type="VEuPathDB" id="VectorBase:AMEC006249"/>
<feature type="compositionally biased region" description="Basic and acidic residues" evidence="1">
    <location>
        <begin position="351"/>
        <end position="362"/>
    </location>
</feature>
<evidence type="ECO:0000256" key="1">
    <source>
        <dbReference type="SAM" id="MobiDB-lite"/>
    </source>
</evidence>
<feature type="region of interest" description="Disordered" evidence="1">
    <location>
        <begin position="351"/>
        <end position="399"/>
    </location>
</feature>
<protein>
    <recommendedName>
        <fullName evidence="2">Endonuclease/exonuclease/phosphatase domain-containing protein</fullName>
    </recommendedName>
</protein>
<accession>A0A182TPY6</accession>
<reference evidence="4" key="1">
    <citation type="submission" date="2014-01" db="EMBL/GenBank/DDBJ databases">
        <title>The Genome Sequence of Anopheles melas CM1001059_A (V2).</title>
        <authorList>
            <consortium name="The Broad Institute Genomics Platform"/>
            <person name="Neafsey D.E."/>
            <person name="Besansky N."/>
            <person name="Howell P."/>
            <person name="Walton C."/>
            <person name="Young S.K."/>
            <person name="Zeng Q."/>
            <person name="Gargeya S."/>
            <person name="Fitzgerald M."/>
            <person name="Haas B."/>
            <person name="Abouelleil A."/>
            <person name="Allen A.W."/>
            <person name="Alvarado L."/>
            <person name="Arachchi H.M."/>
            <person name="Berlin A.M."/>
            <person name="Chapman S.B."/>
            <person name="Gainer-Dewar J."/>
            <person name="Goldberg J."/>
            <person name="Griggs A."/>
            <person name="Gujja S."/>
            <person name="Hansen M."/>
            <person name="Howarth C."/>
            <person name="Imamovic A."/>
            <person name="Ireland A."/>
            <person name="Larimer J."/>
            <person name="McCowan C."/>
            <person name="Murphy C."/>
            <person name="Pearson M."/>
            <person name="Poon T.W."/>
            <person name="Priest M."/>
            <person name="Roberts A."/>
            <person name="Saif S."/>
            <person name="Shea T."/>
            <person name="Sisk P."/>
            <person name="Sykes S."/>
            <person name="Wortman J."/>
            <person name="Nusbaum C."/>
            <person name="Birren B."/>
        </authorList>
    </citation>
    <scope>NUCLEOTIDE SEQUENCE [LARGE SCALE GENOMIC DNA]</scope>
    <source>
        <strain evidence="4">CM1001059</strain>
    </source>
</reference>
<organism evidence="3 4">
    <name type="scientific">Anopheles melas</name>
    <dbReference type="NCBI Taxonomy" id="34690"/>
    <lineage>
        <taxon>Eukaryota</taxon>
        <taxon>Metazoa</taxon>
        <taxon>Ecdysozoa</taxon>
        <taxon>Arthropoda</taxon>
        <taxon>Hexapoda</taxon>
        <taxon>Insecta</taxon>
        <taxon>Pterygota</taxon>
        <taxon>Neoptera</taxon>
        <taxon>Endopterygota</taxon>
        <taxon>Diptera</taxon>
        <taxon>Nematocera</taxon>
        <taxon>Culicoidea</taxon>
        <taxon>Culicidae</taxon>
        <taxon>Anophelinae</taxon>
        <taxon>Anopheles</taxon>
    </lineage>
</organism>
<dbReference type="AlphaFoldDB" id="A0A182TPY6"/>
<proteinExistence type="predicted"/>